<dbReference type="InterPro" id="IPR027417">
    <property type="entry name" value="P-loop_NTPase"/>
</dbReference>
<dbReference type="SUPFAM" id="SSF52540">
    <property type="entry name" value="P-loop containing nucleoside triphosphate hydrolases"/>
    <property type="match status" value="1"/>
</dbReference>
<dbReference type="InterPro" id="IPR052934">
    <property type="entry name" value="Methyl-DNA_Rec/Restrict_Enz"/>
</dbReference>
<dbReference type="RefSeq" id="WP_166062909.1">
    <property type="nucleotide sequence ID" value="NZ_CP049889.1"/>
</dbReference>
<dbReference type="Gene3D" id="3.40.50.300">
    <property type="entry name" value="P-loop containing nucleotide triphosphate hydrolases"/>
    <property type="match status" value="1"/>
</dbReference>
<feature type="domain" description="ATPase dynein-related AAA" evidence="1">
    <location>
        <begin position="429"/>
        <end position="599"/>
    </location>
</feature>
<evidence type="ECO:0000259" key="1">
    <source>
        <dbReference type="Pfam" id="PF07728"/>
    </source>
</evidence>
<dbReference type="AlphaFoldDB" id="A0A6G7WHW0"/>
<dbReference type="GO" id="GO:0005524">
    <property type="term" value="F:ATP binding"/>
    <property type="evidence" value="ECO:0007669"/>
    <property type="project" value="InterPro"/>
</dbReference>
<proteinExistence type="predicted"/>
<keyword evidence="3" id="KW-1185">Reference proteome</keyword>
<dbReference type="InterPro" id="IPR011704">
    <property type="entry name" value="ATPase_dyneun-rel_AAA"/>
</dbReference>
<sequence length="747" mass="86660">MEKNIEEIVGFLCQQYERLKSSINFVNDDLLAEQRNYFTTKFSKEVLKRMTPEEALENLMNSKNRDSLVYHLEFKNDEDFNTSNFGGIGGGTAGKFTIFHSNKFSQWVKWEGNSQVPISDQAAQERAYEISQNLVKLHHHIENSPHETLEDIREMVRAIEADQELVRFYQYGWVHKYFHLFYPEKVTDFSSTNTFRSLLVKLKHPFVNEISVEEENNTYILDFLYNELVKRIGLTHPNLSKIIYSVFELGSTNYYKVELNKYSVSDLDKMIHSEYFFPPIKLNRDLSDFTSTKELREFTKEIDYREYSATQINSLTIGLKRNDVLLLVDEREAKYVGVLKGEYEFISEEAFQHRVPIVWHKVKDTFEISGKVPKLINRIYPIKDQVNVELAVEKGDTVSSTILPNRKEVKPLKGIMREINSLLMKKKQVILTGAPGTGKSYWALNTVYELVARQNYQNSFVNLQPEEQKQVKNSTQIKVVVMHSNYGYEEFVEGLRPENVNGELVFNVKDGVLKEFANEAILEPDKNYYLILDEINRTDLTKVFGELIYSIENTKRGEYIELSVSKDRFTMPSNLYIIGTMNNADKSVSMIDLALRRRFGFINLETDYELINQVIQENPILVDEEDVVDENMDPESSTRGAEINISDWLLAVNERIIDTLGSEGKDLQIGHSYFLSKGDVISEPAQLVDVIKYEVIPLLEEYTYNNTEQLKRILGRKIFDSSNRLKKDLLTEAKFADLVEALDEQVL</sequence>
<reference evidence="2 3" key="1">
    <citation type="journal article" date="2017" name="Int. J. Syst. Evol. Microbiol.">
        <title>Jeotgalibaca porci sp. nov. and Jeotgalibaca arthritidis sp. nov., isolated from pigs, and emended description of the genus Jeotgalibaca.</title>
        <authorList>
            <person name="Zamora L."/>
            <person name="Perez-Sancho M."/>
            <person name="Dominguez L."/>
            <person name="Fernandez-Garayzabal J.F."/>
            <person name="Vela A.I."/>
        </authorList>
    </citation>
    <scope>NUCLEOTIDE SEQUENCE [LARGE SCALE GENOMIC DNA]</scope>
    <source>
        <strain evidence="2 3">CCUG 69148</strain>
    </source>
</reference>
<dbReference type="PANTHER" id="PTHR37291">
    <property type="entry name" value="5-METHYLCYTOSINE-SPECIFIC RESTRICTION ENZYME B"/>
    <property type="match status" value="1"/>
</dbReference>
<accession>A0A6G7WHW0</accession>
<evidence type="ECO:0000313" key="3">
    <source>
        <dbReference type="Proteomes" id="UP000501830"/>
    </source>
</evidence>
<name>A0A6G7WHW0_9LACT</name>
<dbReference type="PANTHER" id="PTHR37291:SF1">
    <property type="entry name" value="TYPE IV METHYL-DIRECTED RESTRICTION ENZYME ECOKMCRB SUBUNIT"/>
    <property type="match status" value="1"/>
</dbReference>
<protein>
    <submittedName>
        <fullName evidence="2">AAA domain-containing protein</fullName>
    </submittedName>
</protein>
<dbReference type="Proteomes" id="UP000501830">
    <property type="component" value="Chromosome"/>
</dbReference>
<dbReference type="Pfam" id="PF07728">
    <property type="entry name" value="AAA_5"/>
    <property type="match status" value="1"/>
</dbReference>
<dbReference type="GO" id="GO:0016887">
    <property type="term" value="F:ATP hydrolysis activity"/>
    <property type="evidence" value="ECO:0007669"/>
    <property type="project" value="InterPro"/>
</dbReference>
<dbReference type="GeneID" id="94553089"/>
<evidence type="ECO:0000313" key="2">
    <source>
        <dbReference type="EMBL" id="QIK51850.1"/>
    </source>
</evidence>
<dbReference type="EMBL" id="CP049889">
    <property type="protein sequence ID" value="QIK51850.1"/>
    <property type="molecule type" value="Genomic_DNA"/>
</dbReference>
<dbReference type="KEGG" id="jpo:G7058_07320"/>
<gene>
    <name evidence="2" type="ORF">G7058_07320</name>
</gene>
<organism evidence="2 3">
    <name type="scientific">Jeotgalibaca porci</name>
    <dbReference type="NCBI Taxonomy" id="1868793"/>
    <lineage>
        <taxon>Bacteria</taxon>
        <taxon>Bacillati</taxon>
        <taxon>Bacillota</taxon>
        <taxon>Bacilli</taxon>
        <taxon>Lactobacillales</taxon>
        <taxon>Carnobacteriaceae</taxon>
        <taxon>Jeotgalibaca</taxon>
    </lineage>
</organism>